<feature type="region of interest" description="Disordered" evidence="1">
    <location>
        <begin position="106"/>
        <end position="138"/>
    </location>
</feature>
<gene>
    <name evidence="2" type="ORF">HGG74_20375</name>
</gene>
<proteinExistence type="predicted"/>
<reference evidence="2 3" key="1">
    <citation type="submission" date="2020-04" db="EMBL/GenBank/DDBJ databases">
        <title>Arthrobacter sp. nov.</title>
        <authorList>
            <person name="Liu S."/>
        </authorList>
    </citation>
    <scope>NUCLEOTIDE SEQUENCE [LARGE SCALE GENOMIC DNA]</scope>
    <source>
        <strain evidence="2 3">E918</strain>
    </source>
</reference>
<dbReference type="AlphaFoldDB" id="A0A7X6K815"/>
<comment type="caution">
    <text evidence="2">The sequence shown here is derived from an EMBL/GenBank/DDBJ whole genome shotgun (WGS) entry which is preliminary data.</text>
</comment>
<evidence type="ECO:0000313" key="3">
    <source>
        <dbReference type="Proteomes" id="UP000544090"/>
    </source>
</evidence>
<dbReference type="RefSeq" id="WP_168489365.1">
    <property type="nucleotide sequence ID" value="NZ_JAAZSQ010000039.1"/>
</dbReference>
<evidence type="ECO:0000313" key="2">
    <source>
        <dbReference type="EMBL" id="NKX56831.1"/>
    </source>
</evidence>
<keyword evidence="3" id="KW-1185">Reference proteome</keyword>
<sequence>MHDPQMAACFGLAAGGLFADGYAATGDADRLANSLGLTEDRAGNAVVRETALAEPFESGSVPLAAVAVGLMDSLAVRERSAGARFLAELLGTAGWDRDDVHRQHLAAARPGRAGIVTPEGGSSLRARRRAGPRPAPPQ</sequence>
<dbReference type="EMBL" id="JAAZSQ010000039">
    <property type="protein sequence ID" value="NKX56831.1"/>
    <property type="molecule type" value="Genomic_DNA"/>
</dbReference>
<accession>A0A7X6K815</accession>
<protein>
    <submittedName>
        <fullName evidence="2">Uncharacterized protein</fullName>
    </submittedName>
</protein>
<name>A0A7X6K815_9MICC</name>
<evidence type="ECO:0000256" key="1">
    <source>
        <dbReference type="SAM" id="MobiDB-lite"/>
    </source>
</evidence>
<organism evidence="2 3">
    <name type="scientific">Arthrobacter mobilis</name>
    <dbReference type="NCBI Taxonomy" id="2724944"/>
    <lineage>
        <taxon>Bacteria</taxon>
        <taxon>Bacillati</taxon>
        <taxon>Actinomycetota</taxon>
        <taxon>Actinomycetes</taxon>
        <taxon>Micrococcales</taxon>
        <taxon>Micrococcaceae</taxon>
        <taxon>Arthrobacter</taxon>
    </lineage>
</organism>
<dbReference type="Proteomes" id="UP000544090">
    <property type="component" value="Unassembled WGS sequence"/>
</dbReference>